<evidence type="ECO:0000313" key="1">
    <source>
        <dbReference type="EMBL" id="MEI4771548.1"/>
    </source>
</evidence>
<gene>
    <name evidence="1" type="ORF">WAX74_18140</name>
</gene>
<organism evidence="1 2">
    <name type="scientific">Psychrobacillus mangrovi</name>
    <dbReference type="NCBI Taxonomy" id="3117745"/>
    <lineage>
        <taxon>Bacteria</taxon>
        <taxon>Bacillati</taxon>
        <taxon>Bacillota</taxon>
        <taxon>Bacilli</taxon>
        <taxon>Bacillales</taxon>
        <taxon>Bacillaceae</taxon>
        <taxon>Psychrobacillus</taxon>
    </lineage>
</organism>
<protein>
    <submittedName>
        <fullName evidence="1">Transcriptional regulator</fullName>
    </submittedName>
</protein>
<keyword evidence="2" id="KW-1185">Reference proteome</keyword>
<dbReference type="RefSeq" id="WP_336499094.1">
    <property type="nucleotide sequence ID" value="NZ_JBAWSY010000022.1"/>
</dbReference>
<sequence length="415" mass="47100">MMVTRIAVLGSHNFIERLKHLERELPSIHMDYYIYKSPMEATEIVPTIKPCDAIFFSGSLPYFYSKEAREKLPIPSHYLRQDETAISTTLLSIGFSKSIPISKLSIDLIEPQIVQHVLEDIGRTEEYPFMMKIDPTFDIKEVVNFHENLQRSGESILAVTSIHAVYQKLRENNLSVIRMIDPKGSILKGIEDTKSMALLAKSQSAKIAVGFIQTNEDALISEDLLNKISSSIQASYTKSDKGLYLLYSTQGDVQKAFKNNYLETWLELASSPLKIAFGFGKTVIEATKNAKDALPYTKDNTAYVLTDRKELLGPFPNNQKKVHLKTNEPKIAKLSKVTTLSPANVSKIMQFSRSHTSVEFTAYDLEVYLQVSRRTTERILKKLVDNGYARVTGEEMTYQQGRPRAIYELNFPTYL</sequence>
<dbReference type="Gene3D" id="1.10.10.10">
    <property type="entry name" value="Winged helix-like DNA-binding domain superfamily/Winged helix DNA-binding domain"/>
    <property type="match status" value="1"/>
</dbReference>
<name>A0ABU8F962_9BACI</name>
<evidence type="ECO:0000313" key="2">
    <source>
        <dbReference type="Proteomes" id="UP001364890"/>
    </source>
</evidence>
<accession>A0ABU8F962</accession>
<proteinExistence type="predicted"/>
<comment type="caution">
    <text evidence="1">The sequence shown here is derived from an EMBL/GenBank/DDBJ whole genome shotgun (WGS) entry which is preliminary data.</text>
</comment>
<dbReference type="Proteomes" id="UP001364890">
    <property type="component" value="Unassembled WGS sequence"/>
</dbReference>
<dbReference type="InterPro" id="IPR036388">
    <property type="entry name" value="WH-like_DNA-bd_sf"/>
</dbReference>
<dbReference type="EMBL" id="JBAWSY010000022">
    <property type="protein sequence ID" value="MEI4771548.1"/>
    <property type="molecule type" value="Genomic_DNA"/>
</dbReference>
<reference evidence="1 2" key="1">
    <citation type="submission" date="2024-01" db="EMBL/GenBank/DDBJ databases">
        <title>Seven novel Bacillus-like species.</title>
        <authorList>
            <person name="Liu G."/>
        </authorList>
    </citation>
    <scope>NUCLEOTIDE SEQUENCE [LARGE SCALE GENOMIC DNA]</scope>
    <source>
        <strain evidence="1 2">FJAT-51614</strain>
    </source>
</reference>